<reference evidence="1 2" key="1">
    <citation type="submission" date="2020-08" db="EMBL/GenBank/DDBJ databases">
        <title>Description of novel Flavobacterium F-392 isolate.</title>
        <authorList>
            <person name="Saticioglu I.B."/>
            <person name="Duman M."/>
            <person name="Altun S."/>
        </authorList>
    </citation>
    <scope>NUCLEOTIDE SEQUENCE [LARGE SCALE GENOMIC DNA]</scope>
    <source>
        <strain evidence="1 2">F-392</strain>
    </source>
</reference>
<evidence type="ECO:0000313" key="2">
    <source>
        <dbReference type="Proteomes" id="UP000641454"/>
    </source>
</evidence>
<dbReference type="Proteomes" id="UP000641454">
    <property type="component" value="Unassembled WGS sequence"/>
</dbReference>
<dbReference type="RefSeq" id="WP_187019444.1">
    <property type="nucleotide sequence ID" value="NZ_JACRUK010000031.1"/>
</dbReference>
<dbReference type="Pfam" id="PF13376">
    <property type="entry name" value="OmdA"/>
    <property type="match status" value="1"/>
</dbReference>
<proteinExistence type="predicted"/>
<accession>A0A923N0L1</accession>
<gene>
    <name evidence="1" type="ORF">H8R25_12165</name>
</gene>
<keyword evidence="2" id="KW-1185">Reference proteome</keyword>
<sequence length="218" mass="25682">MILLHNHQETQVLELLARQSLNNLLAQTTLEEKELLYLKNALEWRNWLHENHANSKGIYLLLYKINSSYESMRWEEAVKVALCYGWIDSTAKKIDNEARQQTFTPRKDKSVWSKVNKSHIEQLLLDNLMHQSGLTKIETAKQNGSWTALDQVEDLIIPADLQDAFDTNSNAYKNYLNFSPSYRKSYLYWLHQAKRTETRNKRINEIVHCCENNLKSRI</sequence>
<organism evidence="1 2">
    <name type="scientific">Flavobacterium muglaense</name>
    <dbReference type="NCBI Taxonomy" id="2764716"/>
    <lineage>
        <taxon>Bacteria</taxon>
        <taxon>Pseudomonadati</taxon>
        <taxon>Bacteroidota</taxon>
        <taxon>Flavobacteriia</taxon>
        <taxon>Flavobacteriales</taxon>
        <taxon>Flavobacteriaceae</taxon>
        <taxon>Flavobacterium</taxon>
    </lineage>
</organism>
<comment type="caution">
    <text evidence="1">The sequence shown here is derived from an EMBL/GenBank/DDBJ whole genome shotgun (WGS) entry which is preliminary data.</text>
</comment>
<protein>
    <submittedName>
        <fullName evidence="1">YdeI/OmpD-associated family protein</fullName>
    </submittedName>
</protein>
<dbReference type="EMBL" id="JACRUL010000031">
    <property type="protein sequence ID" value="MBC5845191.1"/>
    <property type="molecule type" value="Genomic_DNA"/>
</dbReference>
<evidence type="ECO:0000313" key="1">
    <source>
        <dbReference type="EMBL" id="MBC5845191.1"/>
    </source>
</evidence>
<dbReference type="AlphaFoldDB" id="A0A923N0L1"/>
<name>A0A923N0L1_9FLAO</name>